<dbReference type="SUPFAM" id="SSF52743">
    <property type="entry name" value="Subtilisin-like"/>
    <property type="match status" value="1"/>
</dbReference>
<dbReference type="Gene3D" id="2.60.40.4070">
    <property type="match status" value="1"/>
</dbReference>
<comment type="caution">
    <text evidence="7">The sequence shown here is derived from an EMBL/GenBank/DDBJ whole genome shotgun (WGS) entry which is preliminary data.</text>
</comment>
<keyword evidence="2 5" id="KW-0645">Protease</keyword>
<evidence type="ECO:0000256" key="2">
    <source>
        <dbReference type="ARBA" id="ARBA00022670"/>
    </source>
</evidence>
<feature type="domain" description="Peptidase S8/S53" evidence="6">
    <location>
        <begin position="168"/>
        <end position="430"/>
    </location>
</feature>
<dbReference type="GO" id="GO:0006508">
    <property type="term" value="P:proteolysis"/>
    <property type="evidence" value="ECO:0007669"/>
    <property type="project" value="UniProtKB-KW"/>
</dbReference>
<dbReference type="PANTHER" id="PTHR43806">
    <property type="entry name" value="PEPTIDASE S8"/>
    <property type="match status" value="1"/>
</dbReference>
<feature type="active site" description="Charge relay system" evidence="5">
    <location>
        <position position="397"/>
    </location>
</feature>
<proteinExistence type="inferred from homology"/>
<evidence type="ECO:0000259" key="6">
    <source>
        <dbReference type="Pfam" id="PF00082"/>
    </source>
</evidence>
<dbReference type="InterPro" id="IPR023828">
    <property type="entry name" value="Peptidase_S8_Ser-AS"/>
</dbReference>
<comment type="similarity">
    <text evidence="1 5">Belongs to the peptidase S8 family.</text>
</comment>
<accession>A0A7C6E9P1</accession>
<dbReference type="PROSITE" id="PS00138">
    <property type="entry name" value="SUBTILASE_SER"/>
    <property type="match status" value="1"/>
</dbReference>
<evidence type="ECO:0000256" key="1">
    <source>
        <dbReference type="ARBA" id="ARBA00011073"/>
    </source>
</evidence>
<gene>
    <name evidence="7" type="ORF">ENW73_01445</name>
</gene>
<organism evidence="7">
    <name type="scientific">candidate division WOR-3 bacterium</name>
    <dbReference type="NCBI Taxonomy" id="2052148"/>
    <lineage>
        <taxon>Bacteria</taxon>
        <taxon>Bacteria division WOR-3</taxon>
    </lineage>
</organism>
<dbReference type="PANTHER" id="PTHR43806:SF11">
    <property type="entry name" value="CEREVISIN-RELATED"/>
    <property type="match status" value="1"/>
</dbReference>
<dbReference type="NCBIfam" id="TIGR04183">
    <property type="entry name" value="Por_Secre_tail"/>
    <property type="match status" value="1"/>
</dbReference>
<dbReference type="InterPro" id="IPR050131">
    <property type="entry name" value="Peptidase_S8_subtilisin-like"/>
</dbReference>
<keyword evidence="3 5" id="KW-0378">Hydrolase</keyword>
<evidence type="ECO:0000256" key="4">
    <source>
        <dbReference type="ARBA" id="ARBA00022825"/>
    </source>
</evidence>
<dbReference type="CDD" id="cd07473">
    <property type="entry name" value="Peptidases_S8_Subtilisin_like"/>
    <property type="match status" value="1"/>
</dbReference>
<dbReference type="EMBL" id="DTLI01000032">
    <property type="protein sequence ID" value="HHS51517.1"/>
    <property type="molecule type" value="Genomic_DNA"/>
</dbReference>
<dbReference type="Pfam" id="PF00082">
    <property type="entry name" value="Peptidase_S8"/>
    <property type="match status" value="1"/>
</dbReference>
<protein>
    <submittedName>
        <fullName evidence="7">T9SS type A sorting domain-containing protein</fullName>
    </submittedName>
</protein>
<dbReference type="PRINTS" id="PR00723">
    <property type="entry name" value="SUBTILISIN"/>
</dbReference>
<feature type="active site" description="Charge relay system" evidence="5">
    <location>
        <position position="243"/>
    </location>
</feature>
<feature type="active site" description="Charge relay system" evidence="5">
    <location>
        <position position="175"/>
    </location>
</feature>
<dbReference type="InterPro" id="IPR034204">
    <property type="entry name" value="PfSUB1-like_cat_dom"/>
</dbReference>
<dbReference type="InterPro" id="IPR026444">
    <property type="entry name" value="Secre_tail"/>
</dbReference>
<evidence type="ECO:0000256" key="5">
    <source>
        <dbReference type="PROSITE-ProRule" id="PRU01240"/>
    </source>
</evidence>
<evidence type="ECO:0000313" key="7">
    <source>
        <dbReference type="EMBL" id="HHS51517.1"/>
    </source>
</evidence>
<reference evidence="7" key="1">
    <citation type="journal article" date="2020" name="mSystems">
        <title>Genome- and Community-Level Interaction Insights into Carbon Utilization and Element Cycling Functions of Hydrothermarchaeota in Hydrothermal Sediment.</title>
        <authorList>
            <person name="Zhou Z."/>
            <person name="Liu Y."/>
            <person name="Xu W."/>
            <person name="Pan J."/>
            <person name="Luo Z.H."/>
            <person name="Li M."/>
        </authorList>
    </citation>
    <scope>NUCLEOTIDE SEQUENCE [LARGE SCALE GENOMIC DNA]</scope>
    <source>
        <strain evidence="7">SpSt-876</strain>
    </source>
</reference>
<evidence type="ECO:0000256" key="3">
    <source>
        <dbReference type="ARBA" id="ARBA00022801"/>
    </source>
</evidence>
<dbReference type="InterPro" id="IPR015500">
    <property type="entry name" value="Peptidase_S8_subtilisin-rel"/>
</dbReference>
<dbReference type="InterPro" id="IPR036852">
    <property type="entry name" value="Peptidase_S8/S53_dom_sf"/>
</dbReference>
<sequence length="900" mass="99750">MLKNRKEFMLFNQKSRFILFIVLGALWLFAQELDYVPGEMLLQFKNECRGLINLTQENGIELFGIKAIDELNRQWKVLKIKKVILDPTPDTIAMRMGLDLLYHLTFPKETDIEKIIEVYKASPYVKYACPNVIYQVTRIPNDPRYPEQWHLPNIGCPQAWDASTGDTAVVTAIVDMGIDYNHEDVQANLWINPEEDINHNGRFDPEDLNGFDDDNNGYVDDVIGYDFLNGDPDPMPDTPADDHGMHCFGIATAVTNNSTGVAGIGWGIRGMALKCGNNSGIYLYPAIAAIYYAADNGAWVISMSYGSYRGQNEAESTALAYAWERGLVEVAGAGNDNVQTPHYPSAYSWVIAVAASNASNVKADFSNYGTWIDICAPGVHILSTITSNNYAFYDGTSMATPVVAGVCALVKSAFPTMTNAECTTRIFSSCDSMPDPLYRSGLLGYGRVNVAKAVLQPIRSNLSITDFRFNDQSGNNNGIPEPGEEVALIITLANEIGWQPANAITAIINNDDPEIEILKNYGSFPNIPPGGSGNCSADSFILRISDSAPPYRARFNLTLTCNPPTLNPFQQLFCVIGRPRVLLVDDDDGDNIERWYQCACDSLGVIYRLWSVSGLGSPLLDTLNHYPVVIWFTGLDSTQTLTNTDMTNLSSYLDNGGNLFLCGQNLGQEIGAEPFYHDYLHCRYLSNRIQTGSIPKVVGIDEDPIGYSSTDTLVLLGVGGANNARSMDGIQPIGGAVGSHHYVQNPDTIYAGIHFAGDYKVVYFGFPFEAIDAATRYTQKKEILRRILVFFNERLPKIAEEFPLSSFRIPNLTCRPNPFSTHTIIYFSPKTQNQIRLRRTVNIYNRSGRLVTSYKLSTTSNCLIWDGTDFSGRQVPQGIYFCVIQNGDLISEITKLIRVK</sequence>
<dbReference type="PROSITE" id="PS51892">
    <property type="entry name" value="SUBTILASE"/>
    <property type="match status" value="1"/>
</dbReference>
<name>A0A7C6E9P1_UNCW3</name>
<dbReference type="InterPro" id="IPR000209">
    <property type="entry name" value="Peptidase_S8/S53_dom"/>
</dbReference>
<dbReference type="GO" id="GO:0004252">
    <property type="term" value="F:serine-type endopeptidase activity"/>
    <property type="evidence" value="ECO:0007669"/>
    <property type="project" value="UniProtKB-UniRule"/>
</dbReference>
<keyword evidence="4 5" id="KW-0720">Serine protease</keyword>
<dbReference type="AlphaFoldDB" id="A0A7C6E9P1"/>
<dbReference type="Gene3D" id="3.40.50.200">
    <property type="entry name" value="Peptidase S8/S53 domain"/>
    <property type="match status" value="1"/>
</dbReference>